<dbReference type="Proteomes" id="UP001302249">
    <property type="component" value="Chromosome"/>
</dbReference>
<dbReference type="EMBL" id="CP135076">
    <property type="protein sequence ID" value="WNO53167.1"/>
    <property type="molecule type" value="Genomic_DNA"/>
</dbReference>
<reference evidence="2 3" key="1">
    <citation type="submission" date="2023-09" db="EMBL/GenBank/DDBJ databases">
        <authorList>
            <person name="Rey-Velasco X."/>
        </authorList>
    </citation>
    <scope>NUCLEOTIDE SEQUENCE [LARGE SCALE GENOMIC DNA]</scope>
    <source>
        <strain evidence="2 3">W311</strain>
    </source>
</reference>
<keyword evidence="3" id="KW-1185">Reference proteome</keyword>
<protein>
    <recommendedName>
        <fullName evidence="4">Lipoprotein</fullName>
    </recommendedName>
</protein>
<name>A0ABZ0B6W6_9SPHN</name>
<keyword evidence="1" id="KW-0732">Signal</keyword>
<sequence>MKKTIAAGLMMATCLSACASTYRITPIAAAGQKVRYEQGVPTTDKIRSNGSVKVTPVKVADNGRLVFAVAALNTSDRPSNFGVQNISVTDAAGGSIHVYDHDELVREAKNRATWAAVAAALAGAGAAVAANQNAYRTTNATMTAPGGRIYTYRARNYDPTAAAVGTAAAAAGTTAAMIGIRDALDKTLAGLHGQILQTTTIDPNTAWGGKVVADKLPGKGWPREVAVKIDWNGERFPFRFRVEKEK</sequence>
<proteinExistence type="predicted"/>
<evidence type="ECO:0000313" key="2">
    <source>
        <dbReference type="EMBL" id="WNO53167.1"/>
    </source>
</evidence>
<accession>A0ABZ0B6W6</accession>
<evidence type="ECO:0000313" key="3">
    <source>
        <dbReference type="Proteomes" id="UP001302249"/>
    </source>
</evidence>
<evidence type="ECO:0008006" key="4">
    <source>
        <dbReference type="Google" id="ProtNLM"/>
    </source>
</evidence>
<feature type="signal peptide" evidence="1">
    <location>
        <begin position="1"/>
        <end position="19"/>
    </location>
</feature>
<feature type="chain" id="PRO_5046290716" description="Lipoprotein" evidence="1">
    <location>
        <begin position="20"/>
        <end position="246"/>
    </location>
</feature>
<gene>
    <name evidence="2" type="ORF">RPR59_12030</name>
</gene>
<organism evidence="2 3">
    <name type="scientific">Stakelama saccharophila</name>
    <dbReference type="NCBI Taxonomy" id="3075605"/>
    <lineage>
        <taxon>Bacteria</taxon>
        <taxon>Pseudomonadati</taxon>
        <taxon>Pseudomonadota</taxon>
        <taxon>Alphaproteobacteria</taxon>
        <taxon>Sphingomonadales</taxon>
        <taxon>Sphingomonadaceae</taxon>
        <taxon>Stakelama</taxon>
    </lineage>
</organism>
<dbReference type="RefSeq" id="WP_313914363.1">
    <property type="nucleotide sequence ID" value="NZ_CP135076.1"/>
</dbReference>
<evidence type="ECO:0000256" key="1">
    <source>
        <dbReference type="SAM" id="SignalP"/>
    </source>
</evidence>